<dbReference type="EMBL" id="ML119051">
    <property type="protein sequence ID" value="ROT42183.1"/>
    <property type="molecule type" value="Genomic_DNA"/>
</dbReference>
<gene>
    <name evidence="2" type="ORF">SODALDRAFT_326355</name>
</gene>
<proteinExistence type="predicted"/>
<dbReference type="InterPro" id="IPR018606">
    <property type="entry name" value="Arb1"/>
</dbReference>
<dbReference type="GO" id="GO:0031047">
    <property type="term" value="P:regulatory ncRNA-mediated gene silencing"/>
    <property type="evidence" value="ECO:0007669"/>
    <property type="project" value="InterPro"/>
</dbReference>
<reference evidence="2 3" key="1">
    <citation type="journal article" date="2018" name="Mol. Ecol.">
        <title>The obligate alkalophilic soda-lake fungus Sodiomyces alkalinus has shifted to a protein diet.</title>
        <authorList>
            <person name="Grum-Grzhimaylo A.A."/>
            <person name="Falkoski D.L."/>
            <person name="van den Heuvel J."/>
            <person name="Valero-Jimenez C.A."/>
            <person name="Min B."/>
            <person name="Choi I.G."/>
            <person name="Lipzen A."/>
            <person name="Daum C.G."/>
            <person name="Aanen D.K."/>
            <person name="Tsang A."/>
            <person name="Henrissat B."/>
            <person name="Bilanenko E.N."/>
            <person name="de Vries R.P."/>
            <person name="van Kan J.A.L."/>
            <person name="Grigoriev I.V."/>
            <person name="Debets A.J.M."/>
        </authorList>
    </citation>
    <scope>NUCLEOTIDE SEQUENCE [LARGE SCALE GENOMIC DNA]</scope>
    <source>
        <strain evidence="2 3">F11</strain>
    </source>
</reference>
<keyword evidence="3" id="KW-1185">Reference proteome</keyword>
<evidence type="ECO:0000313" key="2">
    <source>
        <dbReference type="EMBL" id="ROT42183.1"/>
    </source>
</evidence>
<evidence type="ECO:0000313" key="3">
    <source>
        <dbReference type="Proteomes" id="UP000272025"/>
    </source>
</evidence>
<feature type="region of interest" description="Disordered" evidence="1">
    <location>
        <begin position="378"/>
        <end position="419"/>
    </location>
</feature>
<dbReference type="OrthoDB" id="435402at2759"/>
<protein>
    <recommendedName>
        <fullName evidence="4">Argonaute siRNA chaperone complex subunit Arb1</fullName>
    </recommendedName>
</protein>
<dbReference type="AlphaFoldDB" id="A0A3N2Q5X2"/>
<dbReference type="Pfam" id="PF09692">
    <property type="entry name" value="Arb1"/>
    <property type="match status" value="1"/>
</dbReference>
<name>A0A3N2Q5X2_SODAK</name>
<evidence type="ECO:0000256" key="1">
    <source>
        <dbReference type="SAM" id="MobiDB-lite"/>
    </source>
</evidence>
<dbReference type="RefSeq" id="XP_028469989.1">
    <property type="nucleotide sequence ID" value="XM_028610147.1"/>
</dbReference>
<dbReference type="STRING" id="1314773.A0A3N2Q5X2"/>
<sequence length="419" mass="47223">MTPEEAQMEHDIYSPLRPFHERIEECIQRYRSRRRINPRSVRYFNEYLFLGGVDTSQRQFTGAPTGDDLDNMTVEEIRIATAIDAVHRSRGGACKFYAGEDVNDPASGWTVDFAGVAAGFLSDTLPFMTGYNYYDMAVAIGVVDNFLRYVLHHDVCPEYAQDIRDAIALCERANVDLPRAHGALLQFPGQFNLAAAELFCPGFIPHFRDTHQGFRRPQSFKADVAFKTAVMLVGSAEHARHLIKVQGDLGDVRVVREEERCLEVVEVRRPDEDLRKRFRAIPINGKRGMLAPVGTAVMVPCKIEDGWDDGELARNRPLSTEKQTYLLDSDILFFLQPGMKLRLVACDLNFGASFIKQVLQVLASWYCFPPQSLMRDFRDPQPNDRLAPSAKDPDTGGETLGYYGGDYVWGEPEPLSSSP</sequence>
<accession>A0A3N2Q5X2</accession>
<dbReference type="Proteomes" id="UP000272025">
    <property type="component" value="Unassembled WGS sequence"/>
</dbReference>
<organism evidence="2 3">
    <name type="scientific">Sodiomyces alkalinus (strain CBS 110278 / VKM F-3762 / F11)</name>
    <name type="common">Alkaliphilic filamentous fungus</name>
    <dbReference type="NCBI Taxonomy" id="1314773"/>
    <lineage>
        <taxon>Eukaryota</taxon>
        <taxon>Fungi</taxon>
        <taxon>Dikarya</taxon>
        <taxon>Ascomycota</taxon>
        <taxon>Pezizomycotina</taxon>
        <taxon>Sordariomycetes</taxon>
        <taxon>Hypocreomycetidae</taxon>
        <taxon>Glomerellales</taxon>
        <taxon>Plectosphaerellaceae</taxon>
        <taxon>Sodiomyces</taxon>
    </lineage>
</organism>
<evidence type="ECO:0008006" key="4">
    <source>
        <dbReference type="Google" id="ProtNLM"/>
    </source>
</evidence>
<dbReference type="GO" id="GO:0033167">
    <property type="term" value="C:ARC complex"/>
    <property type="evidence" value="ECO:0007669"/>
    <property type="project" value="InterPro"/>
</dbReference>
<dbReference type="GeneID" id="39578625"/>